<dbReference type="EMBL" id="QGGM01000004">
    <property type="protein sequence ID" value="PWK13713.1"/>
    <property type="molecule type" value="Genomic_DNA"/>
</dbReference>
<dbReference type="Proteomes" id="UP000245655">
    <property type="component" value="Unassembled WGS sequence"/>
</dbReference>
<dbReference type="AlphaFoldDB" id="A0A2V1ZW41"/>
<dbReference type="Gene3D" id="3.10.450.40">
    <property type="match status" value="1"/>
</dbReference>
<protein>
    <recommendedName>
        <fullName evidence="4">PepSY domain-containing protein</fullName>
    </recommendedName>
</protein>
<evidence type="ECO:0000313" key="2">
    <source>
        <dbReference type="EMBL" id="PWK13713.1"/>
    </source>
</evidence>
<dbReference type="RefSeq" id="WP_109590728.1">
    <property type="nucleotide sequence ID" value="NZ_CAJGZY010000018.1"/>
</dbReference>
<reference evidence="2 3" key="1">
    <citation type="submission" date="2018-05" db="EMBL/GenBank/DDBJ databases">
        <title>Genomic Encyclopedia of Type Strains, Phase IV (KMG-IV): sequencing the most valuable type-strain genomes for metagenomic binning, comparative biology and taxonomic classification.</title>
        <authorList>
            <person name="Goeker M."/>
        </authorList>
    </citation>
    <scope>NUCLEOTIDE SEQUENCE [LARGE SCALE GENOMIC DNA]</scope>
    <source>
        <strain evidence="2 3">DSM 7229</strain>
    </source>
</reference>
<sequence>MKILKPFSIKTIISTGLAVTLLGTTVGCAVVGSGYDNYPVYGGNDDYGNADYNRISQKLRADLRRKGYQVMDIKSDNYRGNRIMTAYAKKNNQAYELKYTYPDLKLISSNKKAWSNVWQDDRYDKDHYNKDKYKNNGKHKNNKHYKNDDIEDNIKRDSRYPAIKQRAINKIQGMGYRVNDIELEEKNGRGVFEIEAKRGSQEYEIRLGYPNLNVIKIEKD</sequence>
<feature type="region of interest" description="Disordered" evidence="1">
    <location>
        <begin position="126"/>
        <end position="157"/>
    </location>
</feature>
<evidence type="ECO:0000313" key="3">
    <source>
        <dbReference type="Proteomes" id="UP000245655"/>
    </source>
</evidence>
<gene>
    <name evidence="2" type="ORF">C8D84_104195</name>
</gene>
<organism evidence="2 3">
    <name type="scientific">Psychrobacter immobilis</name>
    <dbReference type="NCBI Taxonomy" id="498"/>
    <lineage>
        <taxon>Bacteria</taxon>
        <taxon>Pseudomonadati</taxon>
        <taxon>Pseudomonadota</taxon>
        <taxon>Gammaproteobacteria</taxon>
        <taxon>Moraxellales</taxon>
        <taxon>Moraxellaceae</taxon>
        <taxon>Psychrobacter</taxon>
    </lineage>
</organism>
<dbReference type="GeneID" id="60254913"/>
<name>A0A2V1ZW41_PSYIM</name>
<evidence type="ECO:0008006" key="4">
    <source>
        <dbReference type="Google" id="ProtNLM"/>
    </source>
</evidence>
<comment type="caution">
    <text evidence="2">The sequence shown here is derived from an EMBL/GenBank/DDBJ whole genome shotgun (WGS) entry which is preliminary data.</text>
</comment>
<keyword evidence="3" id="KW-1185">Reference proteome</keyword>
<proteinExistence type="predicted"/>
<evidence type="ECO:0000256" key="1">
    <source>
        <dbReference type="SAM" id="MobiDB-lite"/>
    </source>
</evidence>
<accession>A0A2V1ZW41</accession>
<feature type="compositionally biased region" description="Basic and acidic residues" evidence="1">
    <location>
        <begin position="145"/>
        <end position="157"/>
    </location>
</feature>
<dbReference type="PROSITE" id="PS51257">
    <property type="entry name" value="PROKAR_LIPOPROTEIN"/>
    <property type="match status" value="1"/>
</dbReference>
<feature type="compositionally biased region" description="Basic residues" evidence="1">
    <location>
        <begin position="135"/>
        <end position="144"/>
    </location>
</feature>